<comment type="caution">
    <text evidence="4">The sequence shown here is derived from an EMBL/GenBank/DDBJ whole genome shotgun (WGS) entry which is preliminary data.</text>
</comment>
<accession>A0A2P5Z0D4</accession>
<reference evidence="4 5" key="1">
    <citation type="submission" date="2016-08" db="EMBL/GenBank/DDBJ databases">
        <authorList>
            <person name="Seilhamer J.J."/>
        </authorList>
    </citation>
    <scope>NUCLEOTIDE SEQUENCE [LARGE SCALE GENOMIC DNA]</scope>
    <source>
        <strain evidence="4 5">CFBP4641</strain>
    </source>
</reference>
<dbReference type="SUPFAM" id="SSF143990">
    <property type="entry name" value="YbiA-like"/>
    <property type="match status" value="1"/>
</dbReference>
<dbReference type="GeneID" id="93881078"/>
<sequence>MHTVLTVEALCARQQAGEHLKFVHFWGHTPKQPGAIDRSCFSQWFEAPFVLDSVTYPTAEHYMMAGKARLFGDHAACARILAAAHPGEAKAIGREIQGFDESTWRDARMQLVIAGNLGKFGQHAALKTFLLGTGDRVLVEASPVDRIWGIGLAADDPRAAGPTTWQGENLLGFALMEVRQRLAESDPR</sequence>
<gene>
    <name evidence="4" type="ORF">XsacCFBP4641_17020</name>
</gene>
<dbReference type="InterPro" id="IPR012816">
    <property type="entry name" value="NADAR"/>
</dbReference>
<dbReference type="OrthoDB" id="67297at2"/>
<dbReference type="EMBL" id="MDEK01000017">
    <property type="protein sequence ID" value="PPU80765.1"/>
    <property type="molecule type" value="Genomic_DNA"/>
</dbReference>
<dbReference type="RefSeq" id="WP_010340051.1">
    <property type="nucleotide sequence ID" value="NZ_CP132343.1"/>
</dbReference>
<organism evidence="4 5">
    <name type="scientific">Xanthomonas sacchari</name>
    <dbReference type="NCBI Taxonomy" id="56458"/>
    <lineage>
        <taxon>Bacteria</taxon>
        <taxon>Pseudomonadati</taxon>
        <taxon>Pseudomonadota</taxon>
        <taxon>Gammaproteobacteria</taxon>
        <taxon>Lysobacterales</taxon>
        <taxon>Lysobacteraceae</taxon>
        <taxon>Xanthomonas</taxon>
    </lineage>
</organism>
<name>A0A2P5Z0D4_9XANT</name>
<evidence type="ECO:0000256" key="1">
    <source>
        <dbReference type="ARBA" id="ARBA00000022"/>
    </source>
</evidence>
<evidence type="ECO:0000313" key="5">
    <source>
        <dbReference type="Proteomes" id="UP000247346"/>
    </source>
</evidence>
<evidence type="ECO:0000259" key="3">
    <source>
        <dbReference type="Pfam" id="PF08719"/>
    </source>
</evidence>
<dbReference type="NCBIfam" id="TIGR02464">
    <property type="entry name" value="ribofla_fusion"/>
    <property type="match status" value="1"/>
</dbReference>
<dbReference type="AlphaFoldDB" id="A0A2P5Z0D4"/>
<dbReference type="Gene3D" id="1.10.357.40">
    <property type="entry name" value="YbiA-like"/>
    <property type="match status" value="1"/>
</dbReference>
<evidence type="ECO:0000256" key="2">
    <source>
        <dbReference type="ARBA" id="ARBA00000751"/>
    </source>
</evidence>
<feature type="domain" description="NADAR" evidence="3">
    <location>
        <begin position="25"/>
        <end position="182"/>
    </location>
</feature>
<evidence type="ECO:0000313" key="4">
    <source>
        <dbReference type="EMBL" id="PPU80765.1"/>
    </source>
</evidence>
<dbReference type="InterPro" id="IPR037238">
    <property type="entry name" value="YbiA-like_sf"/>
</dbReference>
<dbReference type="Proteomes" id="UP000247346">
    <property type="component" value="Unassembled WGS sequence"/>
</dbReference>
<proteinExistence type="predicted"/>
<protein>
    <submittedName>
        <fullName evidence="4">DUF1768 domain-containing protein</fullName>
    </submittedName>
</protein>
<dbReference type="Pfam" id="PF08719">
    <property type="entry name" value="NADAR"/>
    <property type="match status" value="1"/>
</dbReference>
<dbReference type="CDD" id="cd15457">
    <property type="entry name" value="NADAR"/>
    <property type="match status" value="1"/>
</dbReference>
<comment type="catalytic activity">
    <reaction evidence="2">
        <text>2,5-diamino-6-hydroxy-4-(5-phosphoribosylamino)-pyrimidine + H2O = 2,5,6-triamino-4-hydroxypyrimidine + D-ribose 5-phosphate</text>
        <dbReference type="Rhea" id="RHEA:23436"/>
        <dbReference type="ChEBI" id="CHEBI:15377"/>
        <dbReference type="ChEBI" id="CHEBI:58614"/>
        <dbReference type="ChEBI" id="CHEBI:78346"/>
        <dbReference type="ChEBI" id="CHEBI:137796"/>
    </reaction>
</comment>
<comment type="catalytic activity">
    <reaction evidence="1">
        <text>5-amino-6-(5-phospho-D-ribosylamino)uracil + H2O = 5,6-diaminouracil + D-ribose 5-phosphate</text>
        <dbReference type="Rhea" id="RHEA:55020"/>
        <dbReference type="ChEBI" id="CHEBI:15377"/>
        <dbReference type="ChEBI" id="CHEBI:46252"/>
        <dbReference type="ChEBI" id="CHEBI:58453"/>
        <dbReference type="ChEBI" id="CHEBI:78346"/>
    </reaction>
</comment>